<evidence type="ECO:0000256" key="13">
    <source>
        <dbReference type="ARBA" id="ARBA00023080"/>
    </source>
</evidence>
<dbReference type="STRING" id="296587.C1EHE9"/>
<name>C1EHE9_MICCC</name>
<keyword evidence="18" id="KW-0282">Flagellum</keyword>
<keyword evidence="13" id="KW-0546">Nucleotide metabolism</keyword>
<feature type="binding site" evidence="15">
    <location>
        <position position="101"/>
    </location>
    <ligand>
        <name>ATP</name>
        <dbReference type="ChEBI" id="CHEBI:30616"/>
    </ligand>
</feature>
<evidence type="ECO:0000256" key="6">
    <source>
        <dbReference type="ARBA" id="ARBA00022679"/>
    </source>
</evidence>
<keyword evidence="6" id="KW-0808">Transferase</keyword>
<dbReference type="GO" id="GO:0005929">
    <property type="term" value="C:cilium"/>
    <property type="evidence" value="ECO:0007669"/>
    <property type="project" value="UniProtKB-SubCell"/>
</dbReference>
<feature type="binding site" evidence="15">
    <location>
        <position position="95"/>
    </location>
    <ligand>
        <name>ATP</name>
        <dbReference type="ChEBI" id="CHEBI:30616"/>
    </ligand>
</feature>
<dbReference type="AlphaFoldDB" id="C1EHE9"/>
<dbReference type="PANTHER" id="PTHR46161:SF3">
    <property type="entry name" value="NUCLEOSIDE DIPHOSPHATE KINASE DDB_G0292928-RELATED"/>
    <property type="match status" value="1"/>
</dbReference>
<dbReference type="SUPFAM" id="SSF54919">
    <property type="entry name" value="Nucleoside diphosphate kinase, NDK"/>
    <property type="match status" value="1"/>
</dbReference>
<evidence type="ECO:0000256" key="15">
    <source>
        <dbReference type="PROSITE-ProRule" id="PRU00706"/>
    </source>
</evidence>
<dbReference type="CDD" id="cd22983">
    <property type="entry name" value="DD_CrRSP23-like"/>
    <property type="match status" value="1"/>
</dbReference>
<evidence type="ECO:0000256" key="16">
    <source>
        <dbReference type="RuleBase" id="RU004011"/>
    </source>
</evidence>
<organism evidence="18 19">
    <name type="scientific">Micromonas commoda (strain RCC299 / NOUM17 / CCMP2709)</name>
    <name type="common">Picoplanktonic green alga</name>
    <dbReference type="NCBI Taxonomy" id="296587"/>
    <lineage>
        <taxon>Eukaryota</taxon>
        <taxon>Viridiplantae</taxon>
        <taxon>Chlorophyta</taxon>
        <taxon>Mamiellophyceae</taxon>
        <taxon>Mamiellales</taxon>
        <taxon>Mamiellaceae</taxon>
        <taxon>Micromonas</taxon>
    </lineage>
</organism>
<dbReference type="InterPro" id="IPR001564">
    <property type="entry name" value="Nucleoside_diP_kinase"/>
</dbReference>
<feature type="binding site" evidence="15">
    <location>
        <position position="115"/>
    </location>
    <ligand>
        <name>ATP</name>
        <dbReference type="ChEBI" id="CHEBI:30616"/>
    </ligand>
</feature>
<protein>
    <submittedName>
        <fullName evidence="18">Flagellar radial spoke nucleoside diphosphate kinase RSP23</fullName>
    </submittedName>
</protein>
<evidence type="ECO:0000256" key="14">
    <source>
        <dbReference type="ARBA" id="ARBA00023273"/>
    </source>
</evidence>
<evidence type="ECO:0000256" key="11">
    <source>
        <dbReference type="ARBA" id="ARBA00022840"/>
    </source>
</evidence>
<dbReference type="Pfam" id="PF00612">
    <property type="entry name" value="IQ"/>
    <property type="match status" value="4"/>
</dbReference>
<dbReference type="KEGG" id="mis:MICPUN_98338"/>
<gene>
    <name evidence="18" type="primary">RSP23</name>
    <name evidence="18" type="ORF">MICPUN_98338</name>
</gene>
<reference evidence="18 19" key="1">
    <citation type="journal article" date="2009" name="Science">
        <title>Green evolution and dynamic adaptations revealed by genomes of the marine picoeukaryotes Micromonas.</title>
        <authorList>
            <person name="Worden A.Z."/>
            <person name="Lee J.H."/>
            <person name="Mock T."/>
            <person name="Rouze P."/>
            <person name="Simmons M.P."/>
            <person name="Aerts A.L."/>
            <person name="Allen A.E."/>
            <person name="Cuvelier M.L."/>
            <person name="Derelle E."/>
            <person name="Everett M.V."/>
            <person name="Foulon E."/>
            <person name="Grimwood J."/>
            <person name="Gundlach H."/>
            <person name="Henrissat B."/>
            <person name="Napoli C."/>
            <person name="McDonald S.M."/>
            <person name="Parker M.S."/>
            <person name="Rombauts S."/>
            <person name="Salamov A."/>
            <person name="Von Dassow P."/>
            <person name="Badger J.H."/>
            <person name="Coutinho P.M."/>
            <person name="Demir E."/>
            <person name="Dubchak I."/>
            <person name="Gentemann C."/>
            <person name="Eikrem W."/>
            <person name="Gready J.E."/>
            <person name="John U."/>
            <person name="Lanier W."/>
            <person name="Lindquist E.A."/>
            <person name="Lucas S."/>
            <person name="Mayer K.F."/>
            <person name="Moreau H."/>
            <person name="Not F."/>
            <person name="Otillar R."/>
            <person name="Panaud O."/>
            <person name="Pangilinan J."/>
            <person name="Paulsen I."/>
            <person name="Piegu B."/>
            <person name="Poliakov A."/>
            <person name="Robbens S."/>
            <person name="Schmutz J."/>
            <person name="Toulza E."/>
            <person name="Wyss T."/>
            <person name="Zelensky A."/>
            <person name="Zhou K."/>
            <person name="Armbrust E.V."/>
            <person name="Bhattacharya D."/>
            <person name="Goodenough U.W."/>
            <person name="Van de Peer Y."/>
            <person name="Grigoriev I.V."/>
        </authorList>
    </citation>
    <scope>NUCLEOTIDE SEQUENCE [LARGE SCALE GENOMIC DNA]</scope>
    <source>
        <strain evidence="19">RCC299 / NOUM17</strain>
    </source>
</reference>
<dbReference type="PANTHER" id="PTHR46161">
    <property type="entry name" value="NUCLEOSIDE DIPHOSPHATE KINASE"/>
    <property type="match status" value="1"/>
</dbReference>
<dbReference type="PROSITE" id="PS50096">
    <property type="entry name" value="IQ"/>
    <property type="match status" value="4"/>
</dbReference>
<dbReference type="SUPFAM" id="SSF52540">
    <property type="entry name" value="P-loop containing nucleoside triphosphate hydrolases"/>
    <property type="match status" value="1"/>
</dbReference>
<dbReference type="PROSITE" id="PS00469">
    <property type="entry name" value="NDPK"/>
    <property type="match status" value="1"/>
</dbReference>
<dbReference type="GO" id="GO:0046872">
    <property type="term" value="F:metal ion binding"/>
    <property type="evidence" value="ECO:0007669"/>
    <property type="project" value="UniProtKB-KW"/>
</dbReference>
<dbReference type="OMA" id="EWDPALM"/>
<keyword evidence="10" id="KW-0378">Hydrolase</keyword>
<comment type="catalytic activity">
    <reaction evidence="1">
        <text>a 2'-deoxyribonucleoside 5'-diphosphate + ATP = a 2'-deoxyribonucleoside 5'-triphosphate + ADP</text>
        <dbReference type="Rhea" id="RHEA:44640"/>
        <dbReference type="ChEBI" id="CHEBI:30616"/>
        <dbReference type="ChEBI" id="CHEBI:61560"/>
        <dbReference type="ChEBI" id="CHEBI:73316"/>
        <dbReference type="ChEBI" id="CHEBI:456216"/>
        <dbReference type="EC" id="2.7.4.6"/>
    </reaction>
</comment>
<feature type="domain" description="Nucleoside diphosphate kinase-like" evidence="17">
    <location>
        <begin position="11"/>
        <end position="151"/>
    </location>
</feature>
<feature type="binding site" evidence="15">
    <location>
        <position position="19"/>
    </location>
    <ligand>
        <name>ATP</name>
        <dbReference type="ChEBI" id="CHEBI:30616"/>
    </ligand>
</feature>
<proteinExistence type="inferred from homology"/>
<dbReference type="Gene3D" id="1.20.890.10">
    <property type="entry name" value="cAMP-dependent protein kinase regulatory subunit, dimerization-anchoring domain"/>
    <property type="match status" value="1"/>
</dbReference>
<keyword evidence="7" id="KW-0479">Metal-binding</keyword>
<comment type="catalytic activity">
    <reaction evidence="2">
        <text>a ribonucleoside 5'-diphosphate + ATP = a ribonucleoside 5'-triphosphate + ADP</text>
        <dbReference type="Rhea" id="RHEA:18113"/>
        <dbReference type="ChEBI" id="CHEBI:30616"/>
        <dbReference type="ChEBI" id="CHEBI:57930"/>
        <dbReference type="ChEBI" id="CHEBI:61557"/>
        <dbReference type="ChEBI" id="CHEBI:456216"/>
        <dbReference type="EC" id="2.7.4.6"/>
    </reaction>
</comment>
<keyword evidence="19" id="KW-1185">Reference proteome</keyword>
<dbReference type="InterPro" id="IPR023005">
    <property type="entry name" value="Nucleoside_diP_kinase_AS"/>
</dbReference>
<evidence type="ECO:0000256" key="1">
    <source>
        <dbReference type="ARBA" id="ARBA00000082"/>
    </source>
</evidence>
<dbReference type="InterPro" id="IPR034907">
    <property type="entry name" value="NDK-like_dom"/>
</dbReference>
<dbReference type="Proteomes" id="UP000002009">
    <property type="component" value="Chromosome 14"/>
</dbReference>
<feature type="binding site" evidence="15">
    <location>
        <position position="125"/>
    </location>
    <ligand>
        <name>ATP</name>
        <dbReference type="ChEBI" id="CHEBI:30616"/>
    </ligand>
</feature>
<dbReference type="RefSeq" id="XP_002506235.1">
    <property type="nucleotide sequence ID" value="XM_002506189.1"/>
</dbReference>
<dbReference type="Gene3D" id="1.20.5.190">
    <property type="match status" value="2"/>
</dbReference>
<keyword evidence="12" id="KW-0460">Magnesium</keyword>
<accession>C1EHE9</accession>
<dbReference type="InterPro" id="IPR027417">
    <property type="entry name" value="P-loop_NTPase"/>
</dbReference>
<keyword evidence="14" id="KW-0966">Cell projection</keyword>
<feature type="binding site" evidence="15">
    <location>
        <position position="67"/>
    </location>
    <ligand>
        <name>ATP</name>
        <dbReference type="ChEBI" id="CHEBI:30616"/>
    </ligand>
</feature>
<dbReference type="GO" id="GO:0016787">
    <property type="term" value="F:hydrolase activity"/>
    <property type="evidence" value="ECO:0007669"/>
    <property type="project" value="UniProtKB-KW"/>
</dbReference>
<dbReference type="InterPro" id="IPR007858">
    <property type="entry name" value="Dpy-30_motif"/>
</dbReference>
<evidence type="ECO:0000256" key="5">
    <source>
        <dbReference type="ARBA" id="ARBA00022490"/>
    </source>
</evidence>
<evidence type="ECO:0000259" key="17">
    <source>
        <dbReference type="SMART" id="SM00562"/>
    </source>
</evidence>
<dbReference type="CDD" id="cd23767">
    <property type="entry name" value="IQCD"/>
    <property type="match status" value="2"/>
</dbReference>
<dbReference type="InterPro" id="IPR036850">
    <property type="entry name" value="NDK-like_dom_sf"/>
</dbReference>
<dbReference type="GO" id="GO:0004550">
    <property type="term" value="F:nucleoside diphosphate kinase activity"/>
    <property type="evidence" value="ECO:0007669"/>
    <property type="project" value="UniProtKB-EC"/>
</dbReference>
<evidence type="ECO:0000256" key="8">
    <source>
        <dbReference type="ARBA" id="ARBA00022741"/>
    </source>
</evidence>
<evidence type="ECO:0000313" key="19">
    <source>
        <dbReference type="Proteomes" id="UP000002009"/>
    </source>
</evidence>
<keyword evidence="18" id="KW-0969">Cilium</keyword>
<evidence type="ECO:0000256" key="7">
    <source>
        <dbReference type="ARBA" id="ARBA00022723"/>
    </source>
</evidence>
<dbReference type="GO" id="GO:0006228">
    <property type="term" value="P:UTP biosynthetic process"/>
    <property type="evidence" value="ECO:0007669"/>
    <property type="project" value="InterPro"/>
</dbReference>
<dbReference type="EMBL" id="CP001332">
    <property type="protein sequence ID" value="ACO67493.1"/>
    <property type="molecule type" value="Genomic_DNA"/>
</dbReference>
<evidence type="ECO:0000256" key="3">
    <source>
        <dbReference type="ARBA" id="ARBA00004138"/>
    </source>
</evidence>
<dbReference type="PRINTS" id="PR01243">
    <property type="entry name" value="NUCDPKINASE"/>
</dbReference>
<dbReference type="FunFam" id="3.30.70.141:FF:000010">
    <property type="entry name" value="Nucleoside diphosphate kinase 7"/>
    <property type="match status" value="1"/>
</dbReference>
<feature type="active site" description="Pros-phosphohistidine intermediate" evidence="15">
    <location>
        <position position="128"/>
    </location>
</feature>
<evidence type="ECO:0000256" key="10">
    <source>
        <dbReference type="ARBA" id="ARBA00022801"/>
    </source>
</evidence>
<comment type="subcellular location">
    <subcellularLocation>
        <location evidence="3">Cell projection</location>
        <location evidence="3">Cilium</location>
    </subcellularLocation>
</comment>
<evidence type="ECO:0000256" key="4">
    <source>
        <dbReference type="ARBA" id="ARBA00008142"/>
    </source>
</evidence>
<evidence type="ECO:0000313" key="18">
    <source>
        <dbReference type="EMBL" id="ACO67493.1"/>
    </source>
</evidence>
<dbReference type="SMART" id="SM00562">
    <property type="entry name" value="NDK"/>
    <property type="match status" value="1"/>
</dbReference>
<evidence type="ECO:0000256" key="12">
    <source>
        <dbReference type="ARBA" id="ARBA00022842"/>
    </source>
</evidence>
<sequence length="420" mass="45380">MTATNDEWKGLEKTYAMIKPDAVAAGKVDDILKIAEDAGFVVVRRQEQRMDAVRAGEFYAEHKGKPFYANLVGFMSSGPIVACCLAKHNAIKDWRALMGPTNTFTAREDAPKSLRAKFGTDGTRNATHGSDSPASAMRELKFFFPNLRLDPIPEGAAAREYVARELQPTLVQALAALAKEKPSANKLEAVKWLADWLRANNPNTPPSYSEAELPLNPDDEAVADGEFFSTVAATADAQDAANVVDALDDLEEMARAATKVQSHFRGHQARRSAAQRRRDALGGGHAETRVAVESHTDVIEMEGDPEELARAAATVQASYRGHRARRDVARMRADADAVAAAAVSGSGEAALSFEGTEEEQSAAVKLQSNFRGHMARREVAAERARAEEEVELARAATRVQAGFRGHLARKQVAGMKGGDA</sequence>
<dbReference type="InterPro" id="IPR000048">
    <property type="entry name" value="IQ_motif_EF-hand-BS"/>
</dbReference>
<comment type="similarity">
    <text evidence="4 15 16">Belongs to the NDK family.</text>
</comment>
<dbReference type="eggNOG" id="KOG0888">
    <property type="taxonomic scope" value="Eukaryota"/>
</dbReference>
<keyword evidence="8" id="KW-0547">Nucleotide-binding</keyword>
<evidence type="ECO:0000256" key="9">
    <source>
        <dbReference type="ARBA" id="ARBA00022777"/>
    </source>
</evidence>
<dbReference type="InParanoid" id="C1EHE9"/>
<evidence type="ECO:0000256" key="2">
    <source>
        <dbReference type="ARBA" id="ARBA00000937"/>
    </source>
</evidence>
<keyword evidence="5" id="KW-0963">Cytoplasm</keyword>
<dbReference type="Pfam" id="PF05186">
    <property type="entry name" value="Dpy-30"/>
    <property type="match status" value="1"/>
</dbReference>
<dbReference type="GO" id="GO:0006241">
    <property type="term" value="P:CTP biosynthetic process"/>
    <property type="evidence" value="ECO:0007669"/>
    <property type="project" value="InterPro"/>
</dbReference>
<dbReference type="Gene3D" id="3.30.70.141">
    <property type="entry name" value="Nucleoside diphosphate kinase-like domain"/>
    <property type="match status" value="1"/>
</dbReference>
<dbReference type="GO" id="GO:0005524">
    <property type="term" value="F:ATP binding"/>
    <property type="evidence" value="ECO:0007669"/>
    <property type="project" value="UniProtKB-KW"/>
</dbReference>
<dbReference type="OrthoDB" id="2162449at2759"/>
<dbReference type="GO" id="GO:0006183">
    <property type="term" value="P:GTP biosynthetic process"/>
    <property type="evidence" value="ECO:0007669"/>
    <property type="project" value="InterPro"/>
</dbReference>
<dbReference type="GeneID" id="8248958"/>
<dbReference type="Pfam" id="PF00334">
    <property type="entry name" value="NDK"/>
    <property type="match status" value="1"/>
</dbReference>
<keyword evidence="9 18" id="KW-0418">Kinase</keyword>
<dbReference type="PROSITE" id="PS51374">
    <property type="entry name" value="NDPK_LIKE"/>
    <property type="match status" value="1"/>
</dbReference>
<keyword evidence="11" id="KW-0067">ATP-binding</keyword>
<dbReference type="SMART" id="SM00015">
    <property type="entry name" value="IQ"/>
    <property type="match status" value="4"/>
</dbReference>